<evidence type="ECO:0000313" key="3">
    <source>
        <dbReference type="EMBL" id="QQM32354.1"/>
    </source>
</evidence>
<feature type="domain" description="PRTase-CE" evidence="1">
    <location>
        <begin position="2"/>
        <end position="262"/>
    </location>
</feature>
<evidence type="ECO:0000259" key="1">
    <source>
        <dbReference type="Pfam" id="PF24390"/>
    </source>
</evidence>
<organism evidence="3 4">
    <name type="scientific">Martelella lutilitoris</name>
    <dbReference type="NCBI Taxonomy" id="2583532"/>
    <lineage>
        <taxon>Bacteria</taxon>
        <taxon>Pseudomonadati</taxon>
        <taxon>Pseudomonadota</taxon>
        <taxon>Alphaproteobacteria</taxon>
        <taxon>Hyphomicrobiales</taxon>
        <taxon>Aurantimonadaceae</taxon>
        <taxon>Martelella</taxon>
    </lineage>
</organism>
<dbReference type="Pfam" id="PF24409">
    <property type="entry name" value="wHTH-PRTase_assc"/>
    <property type="match status" value="1"/>
</dbReference>
<evidence type="ECO:0000313" key="4">
    <source>
        <dbReference type="Proteomes" id="UP000596083"/>
    </source>
</evidence>
<dbReference type="EMBL" id="CP066786">
    <property type="protein sequence ID" value="QQM32354.1"/>
    <property type="molecule type" value="Genomic_DNA"/>
</dbReference>
<dbReference type="AlphaFoldDB" id="A0A7T7HNF8"/>
<proteinExistence type="predicted"/>
<gene>
    <name evidence="3" type="ORF">JET14_09565</name>
</gene>
<evidence type="ECO:0000259" key="2">
    <source>
        <dbReference type="Pfam" id="PF24409"/>
    </source>
</evidence>
<dbReference type="InterPro" id="IPR057055">
    <property type="entry name" value="wHTH-PRTase_assoc"/>
</dbReference>
<dbReference type="Pfam" id="PF24390">
    <property type="entry name" value="PRTase-CE"/>
    <property type="match status" value="1"/>
</dbReference>
<name>A0A7T7HNF8_9HYPH</name>
<dbReference type="Proteomes" id="UP000596083">
    <property type="component" value="Chromosome"/>
</dbReference>
<accession>A0A7T7HNF8</accession>
<feature type="domain" description="PRTase associated wHTH" evidence="2">
    <location>
        <begin position="334"/>
        <end position="403"/>
    </location>
</feature>
<dbReference type="RefSeq" id="WP_200337802.1">
    <property type="nucleotide sequence ID" value="NZ_CP066786.1"/>
</dbReference>
<sequence length="417" mass="46621">MSNFDTADRVAARSLLDSLLLLNRDEVSELIQEQLLTLASERSGKRKSVALYAEREFQEKQLFTTEQIKLPNGLTRERAIGKKGPPSVQPIRGGRRVGSEGLISSLISQAVKKHSGIFINTPGPDRFRSKHNPISTIAIVTDFIGSGNRVLSMLDKLWNLRTIRSWHSTKLIDFVVIAAAATSDGAAVVGSHITHPDVRVGRTVPTLSSSKFDRHCSDWEELLGKFAEDHPDDEYVWGYEHSAAMVLFNYGIPNNAPSILWKAIGAIKPLYIGNAPAELSPLFWSGSKREQVERAAQERGHELDSTIDVKEQMILLVLQELRGRFTHKKQLDKKVRELSERLSLPANDIVEALSVAYLKNLIEANGRLTDKGYDELRAQSISRERDIVVPTTKKPYYPIALRASKVPSSTHRSKERS</sequence>
<dbReference type="InterPro" id="IPR056920">
    <property type="entry name" value="PRTase-CE"/>
</dbReference>
<dbReference type="KEGG" id="mlut:JET14_09565"/>
<protein>
    <submittedName>
        <fullName evidence="3">Uncharacterized protein</fullName>
    </submittedName>
</protein>
<reference evidence="3 4" key="1">
    <citation type="submission" date="2020-12" db="EMBL/GenBank/DDBJ databases">
        <authorList>
            <person name="Zheng R.K."/>
            <person name="Sun C.M."/>
        </authorList>
    </citation>
    <scope>NUCLEOTIDE SEQUENCE [LARGE SCALE GENOMIC DNA]</scope>
    <source>
        <strain evidence="3 4">ZRK001</strain>
    </source>
</reference>